<dbReference type="SUPFAM" id="SSF51735">
    <property type="entry name" value="NAD(P)-binding Rossmann-fold domains"/>
    <property type="match status" value="1"/>
</dbReference>
<dbReference type="Proteomes" id="UP000257055">
    <property type="component" value="Unassembled WGS sequence"/>
</dbReference>
<feature type="domain" description="YceM-like C-terminal" evidence="2">
    <location>
        <begin position="125"/>
        <end position="237"/>
    </location>
</feature>
<dbReference type="InterPro" id="IPR051317">
    <property type="entry name" value="Gfo/Idh/MocA_oxidoreduct"/>
</dbReference>
<evidence type="ECO:0000259" key="2">
    <source>
        <dbReference type="Pfam" id="PF21378"/>
    </source>
</evidence>
<dbReference type="Pfam" id="PF01408">
    <property type="entry name" value="GFO_IDH_MocA"/>
    <property type="match status" value="1"/>
</dbReference>
<evidence type="ECO:0000313" key="4">
    <source>
        <dbReference type="Proteomes" id="UP000257055"/>
    </source>
</evidence>
<dbReference type="EMBL" id="LARY01000001">
    <property type="protein sequence ID" value="RDX02457.1"/>
    <property type="molecule type" value="Genomic_DNA"/>
</dbReference>
<dbReference type="PANTHER" id="PTHR43708:SF4">
    <property type="entry name" value="OXIDOREDUCTASE YCEM-RELATED"/>
    <property type="match status" value="1"/>
</dbReference>
<dbReference type="PANTHER" id="PTHR43708">
    <property type="entry name" value="CONSERVED EXPRESSED OXIDOREDUCTASE (EUROFUNG)"/>
    <property type="match status" value="1"/>
</dbReference>
<evidence type="ECO:0000313" key="3">
    <source>
        <dbReference type="EMBL" id="RDX02457.1"/>
    </source>
</evidence>
<gene>
    <name evidence="3" type="ORF">UR08_02785</name>
</gene>
<sequence length="298" mass="33920">MKVAIVGLGGIAQKAYLPVFAEMEELEVHLYTRNLEKLKHLQKKYRFKETHTSIESVIEAGVEAVFVHSSTQSHAEMIKPFIEARIAVYVDKPISDQIEETRELTALAERLQVPLMTGFNRRFAPYYQELKQLENANMIVMQKNRADSMGEPRTFIYDDFIHVVDTIRFLLDGKVEAFQIFPVFREGLLESLTVQFSGNEKVATAIMNRNSGVSEEKVEVLTSTGKYTVSNLQEIEAGTGIVKRLERFPDWEKTLYKRGFVQIVSAFLEAVKNGQKLPIAEQDALSTHELCEEILNAL</sequence>
<dbReference type="InterPro" id="IPR036291">
    <property type="entry name" value="NAD(P)-bd_dom_sf"/>
</dbReference>
<feature type="domain" description="Gfo/Idh/MocA-like oxidoreductase N-terminal" evidence="1">
    <location>
        <begin position="1"/>
        <end position="119"/>
    </location>
</feature>
<dbReference type="AlphaFoldDB" id="A0A3D8TUX9"/>
<dbReference type="Pfam" id="PF21378">
    <property type="entry name" value="YceM-like_C"/>
    <property type="match status" value="1"/>
</dbReference>
<evidence type="ECO:0000259" key="1">
    <source>
        <dbReference type="Pfam" id="PF01408"/>
    </source>
</evidence>
<keyword evidence="4" id="KW-1185">Reference proteome</keyword>
<comment type="caution">
    <text evidence="3">The sequence shown here is derived from an EMBL/GenBank/DDBJ whole genome shotgun (WGS) entry which is preliminary data.</text>
</comment>
<name>A0A3D8TUX9_9LIST</name>
<accession>A0A3D8TUX9</accession>
<organism evidence="3 4">
    <name type="scientific">Listeria kieliensis</name>
    <dbReference type="NCBI Taxonomy" id="1621700"/>
    <lineage>
        <taxon>Bacteria</taxon>
        <taxon>Bacillati</taxon>
        <taxon>Bacillota</taxon>
        <taxon>Bacilli</taxon>
        <taxon>Bacillales</taxon>
        <taxon>Listeriaceae</taxon>
        <taxon>Listeria</taxon>
    </lineage>
</organism>
<dbReference type="Gene3D" id="3.40.50.720">
    <property type="entry name" value="NAD(P)-binding Rossmann-like Domain"/>
    <property type="match status" value="1"/>
</dbReference>
<dbReference type="RefSeq" id="WP_115752140.1">
    <property type="nucleotide sequence ID" value="NZ_LARY01000001.1"/>
</dbReference>
<dbReference type="Gene3D" id="3.30.360.10">
    <property type="entry name" value="Dihydrodipicolinate Reductase, domain 2"/>
    <property type="match status" value="1"/>
</dbReference>
<protein>
    <submittedName>
        <fullName evidence="3">Oxidoreductase</fullName>
    </submittedName>
</protein>
<dbReference type="InterPro" id="IPR048477">
    <property type="entry name" value="YceM-like_C"/>
</dbReference>
<proteinExistence type="predicted"/>
<dbReference type="GO" id="GO:0000166">
    <property type="term" value="F:nucleotide binding"/>
    <property type="evidence" value="ECO:0007669"/>
    <property type="project" value="InterPro"/>
</dbReference>
<reference evidence="4" key="1">
    <citation type="submission" date="2015-04" db="EMBL/GenBank/DDBJ databases">
        <authorList>
            <person name="Schardt J."/>
            <person name="Mueller-Herbst S."/>
            <person name="Scherer S."/>
            <person name="Huptas C."/>
        </authorList>
    </citation>
    <scope>NUCLEOTIDE SEQUENCE [LARGE SCALE GENOMIC DNA]</scope>
    <source>
        <strain evidence="4">Kiel-L1</strain>
    </source>
</reference>
<dbReference type="SUPFAM" id="SSF55347">
    <property type="entry name" value="Glyceraldehyde-3-phosphate dehydrogenase-like, C-terminal domain"/>
    <property type="match status" value="1"/>
</dbReference>
<dbReference type="InterPro" id="IPR000683">
    <property type="entry name" value="Gfo/Idh/MocA-like_OxRdtase_N"/>
</dbReference>